<evidence type="ECO:0000256" key="4">
    <source>
        <dbReference type="ARBA" id="ARBA00022729"/>
    </source>
</evidence>
<dbReference type="STRING" id="109280.ENSHCOP00000027930"/>
<dbReference type="InterPro" id="IPR038112">
    <property type="entry name" value="Receptor_IA-2_ectodomain_sf"/>
</dbReference>
<feature type="domain" description="Tyrosine specific protein phosphatases" evidence="16">
    <location>
        <begin position="787"/>
        <end position="859"/>
    </location>
</feature>
<comment type="similarity">
    <text evidence="11">Belongs to the protein-tyrosine phosphatase family. Receptor class 8 subfamily.</text>
</comment>
<dbReference type="PROSITE" id="PS50055">
    <property type="entry name" value="TYR_PHOSPHATASE_PTP"/>
    <property type="match status" value="1"/>
</dbReference>
<keyword evidence="3" id="KW-0812">Transmembrane</keyword>
<evidence type="ECO:0000256" key="13">
    <source>
        <dbReference type="SAM" id="MobiDB-lite"/>
    </source>
</evidence>
<dbReference type="PROSITE" id="PS00383">
    <property type="entry name" value="TYR_PHOSPHATASE_1"/>
    <property type="match status" value="1"/>
</dbReference>
<dbReference type="Gene3D" id="3.90.190.10">
    <property type="entry name" value="Protein tyrosine phosphatase superfamily"/>
    <property type="match status" value="1"/>
</dbReference>
<dbReference type="AlphaFoldDB" id="A0A3Q2ZAF4"/>
<evidence type="ECO:0000259" key="15">
    <source>
        <dbReference type="PROSITE" id="PS50055"/>
    </source>
</evidence>
<dbReference type="InterPro" id="IPR029021">
    <property type="entry name" value="Prot-tyrosine_phosphatase-like"/>
</dbReference>
<evidence type="ECO:0000256" key="8">
    <source>
        <dbReference type="ARBA" id="ARBA00023170"/>
    </source>
</evidence>
<dbReference type="GeneTree" id="ENSGT00940000154095"/>
<reference evidence="17" key="1">
    <citation type="submission" date="2025-08" db="UniProtKB">
        <authorList>
            <consortium name="Ensembl"/>
        </authorList>
    </citation>
    <scope>IDENTIFICATION</scope>
</reference>
<dbReference type="InterPro" id="IPR033522">
    <property type="entry name" value="IA-2/IA-2_beta"/>
</dbReference>
<feature type="region of interest" description="Disordered" evidence="13">
    <location>
        <begin position="316"/>
        <end position="360"/>
    </location>
</feature>
<feature type="signal peptide" evidence="14">
    <location>
        <begin position="1"/>
        <end position="22"/>
    </location>
</feature>
<dbReference type="Proteomes" id="UP000264820">
    <property type="component" value="Unplaced"/>
</dbReference>
<feature type="region of interest" description="Disordered" evidence="13">
    <location>
        <begin position="535"/>
        <end position="580"/>
    </location>
</feature>
<keyword evidence="4 14" id="KW-0732">Signal</keyword>
<evidence type="ECO:0000313" key="18">
    <source>
        <dbReference type="Proteomes" id="UP000264820"/>
    </source>
</evidence>
<evidence type="ECO:0000256" key="12">
    <source>
        <dbReference type="ARBA" id="ARBA00034103"/>
    </source>
</evidence>
<dbReference type="InterPro" id="IPR003595">
    <property type="entry name" value="Tyr_Pase_cat"/>
</dbReference>
<dbReference type="Pfam" id="PF00102">
    <property type="entry name" value="Y_phosphatase"/>
    <property type="match status" value="1"/>
</dbReference>
<evidence type="ECO:0000256" key="14">
    <source>
        <dbReference type="SAM" id="SignalP"/>
    </source>
</evidence>
<dbReference type="SUPFAM" id="SSF52799">
    <property type="entry name" value="(Phosphotyrosine protein) phosphatases II"/>
    <property type="match status" value="1"/>
</dbReference>
<feature type="chain" id="PRO_5018607628" evidence="14">
    <location>
        <begin position="23"/>
        <end position="878"/>
    </location>
</feature>
<dbReference type="Pfam" id="PF11548">
    <property type="entry name" value="Receptor_IA-2"/>
    <property type="match status" value="1"/>
</dbReference>
<reference evidence="17" key="2">
    <citation type="submission" date="2025-09" db="UniProtKB">
        <authorList>
            <consortium name="Ensembl"/>
        </authorList>
    </citation>
    <scope>IDENTIFICATION</scope>
</reference>
<evidence type="ECO:0000313" key="17">
    <source>
        <dbReference type="Ensembl" id="ENSHCOP00000027930.1"/>
    </source>
</evidence>
<feature type="region of interest" description="Disordered" evidence="13">
    <location>
        <begin position="94"/>
        <end position="115"/>
    </location>
</feature>
<accession>A0A3Q2ZAF4</accession>
<keyword evidence="6" id="KW-0770">Synapse</keyword>
<dbReference type="SMART" id="SM00404">
    <property type="entry name" value="PTPc_motif"/>
    <property type="match status" value="1"/>
</dbReference>
<evidence type="ECO:0000256" key="6">
    <source>
        <dbReference type="ARBA" id="ARBA00023018"/>
    </source>
</evidence>
<evidence type="ECO:0000256" key="3">
    <source>
        <dbReference type="ARBA" id="ARBA00022692"/>
    </source>
</evidence>
<feature type="compositionally biased region" description="Polar residues" evidence="13">
    <location>
        <begin position="328"/>
        <end position="348"/>
    </location>
</feature>
<dbReference type="InterPro" id="IPR029403">
    <property type="entry name" value="RESP18_dom"/>
</dbReference>
<dbReference type="Pfam" id="PF14948">
    <property type="entry name" value="RESP18"/>
    <property type="match status" value="1"/>
</dbReference>
<evidence type="ECO:0000256" key="11">
    <source>
        <dbReference type="ARBA" id="ARBA00025723"/>
    </source>
</evidence>
<keyword evidence="9" id="KW-0325">Glycoprotein</keyword>
<feature type="domain" description="Tyrosine-protein phosphatase" evidence="15">
    <location>
        <begin position="604"/>
        <end position="868"/>
    </location>
</feature>
<evidence type="ECO:0000259" key="16">
    <source>
        <dbReference type="PROSITE" id="PS50056"/>
    </source>
</evidence>
<feature type="compositionally biased region" description="Low complexity" evidence="13">
    <location>
        <begin position="545"/>
        <end position="572"/>
    </location>
</feature>
<dbReference type="GO" id="GO:0030141">
    <property type="term" value="C:secretory granule"/>
    <property type="evidence" value="ECO:0007669"/>
    <property type="project" value="InterPro"/>
</dbReference>
<evidence type="ECO:0000256" key="10">
    <source>
        <dbReference type="ARBA" id="ARBA00023329"/>
    </source>
</evidence>
<dbReference type="Ensembl" id="ENSHCOT00000028454.1">
    <property type="protein sequence ID" value="ENSHCOP00000027930.1"/>
    <property type="gene ID" value="ENSHCOG00000020205.1"/>
</dbReference>
<dbReference type="InterPro" id="IPR016130">
    <property type="entry name" value="Tyr_Pase_AS"/>
</dbReference>
<evidence type="ECO:0000256" key="7">
    <source>
        <dbReference type="ARBA" id="ARBA00023136"/>
    </source>
</evidence>
<evidence type="ECO:0000256" key="2">
    <source>
        <dbReference type="ARBA" id="ARBA00022553"/>
    </source>
</evidence>
<dbReference type="PANTHER" id="PTHR46106:SF1">
    <property type="entry name" value="RECEPTOR-TYPE TYROSINE-PROTEIN PHOSPHATASE-LIKE N"/>
    <property type="match status" value="1"/>
</dbReference>
<dbReference type="GO" id="GO:0051046">
    <property type="term" value="P:regulation of secretion"/>
    <property type="evidence" value="ECO:0007669"/>
    <property type="project" value="TreeGrafter"/>
</dbReference>
<feature type="compositionally biased region" description="Pro residues" evidence="13">
    <location>
        <begin position="106"/>
        <end position="115"/>
    </location>
</feature>
<dbReference type="Gene3D" id="3.30.70.2470">
    <property type="entry name" value="Protein-tyrosine phosphatase receptor IA-2 ectodomain"/>
    <property type="match status" value="1"/>
</dbReference>
<dbReference type="PANTHER" id="PTHR46106">
    <property type="entry name" value="IA-2 PROTEIN TYROSINE PHOSPHATASE, ISOFORM C"/>
    <property type="match status" value="1"/>
</dbReference>
<comment type="subcellular location">
    <subcellularLocation>
        <location evidence="1">Cytoplasmic vesicle</location>
        <location evidence="1">Secretory vesicle membrane</location>
        <topology evidence="1">Single-pass type I membrane protein</topology>
    </subcellularLocation>
    <subcellularLocation>
        <location evidence="12">Synapse</location>
    </subcellularLocation>
</comment>
<organism evidence="17 18">
    <name type="scientific">Hippocampus comes</name>
    <name type="common">Tiger tail seahorse</name>
    <dbReference type="NCBI Taxonomy" id="109280"/>
    <lineage>
        <taxon>Eukaryota</taxon>
        <taxon>Metazoa</taxon>
        <taxon>Chordata</taxon>
        <taxon>Craniata</taxon>
        <taxon>Vertebrata</taxon>
        <taxon>Euteleostomi</taxon>
        <taxon>Actinopterygii</taxon>
        <taxon>Neopterygii</taxon>
        <taxon>Teleostei</taxon>
        <taxon>Neoteleostei</taxon>
        <taxon>Acanthomorphata</taxon>
        <taxon>Syngnathiaria</taxon>
        <taxon>Syngnathiformes</taxon>
        <taxon>Syngnathoidei</taxon>
        <taxon>Syngnathidae</taxon>
        <taxon>Hippocampus</taxon>
    </lineage>
</organism>
<evidence type="ECO:0000256" key="9">
    <source>
        <dbReference type="ARBA" id="ARBA00023180"/>
    </source>
</evidence>
<dbReference type="FunFam" id="3.90.190.10:FF:000017">
    <property type="entry name" value="receptor-type tyrosine-protein phosphatase-like N isoform X2"/>
    <property type="match status" value="1"/>
</dbReference>
<dbReference type="OMA" id="AQTGFQI"/>
<dbReference type="InterPro" id="IPR000387">
    <property type="entry name" value="Tyr_Pase_dom"/>
</dbReference>
<dbReference type="SMART" id="SM01305">
    <property type="entry name" value="RESP18"/>
    <property type="match status" value="1"/>
</dbReference>
<dbReference type="GO" id="GO:0030658">
    <property type="term" value="C:transport vesicle membrane"/>
    <property type="evidence" value="ECO:0007669"/>
    <property type="project" value="UniProtKB-SubCell"/>
</dbReference>
<dbReference type="InterPro" id="IPR000242">
    <property type="entry name" value="PTP_cat"/>
</dbReference>
<keyword evidence="18" id="KW-1185">Reference proteome</keyword>
<sequence length="878" mass="97917">MQHPRAWRAVLFLTIMLHTGLSDRYGKVMDKCSKVYGLFGQCRSSKQDRVQFQVTVPVLKRMQEVLKQLMLQGLSWQDDITQYILSKELKRVPHITQSSKPNSSSHPPPPHSPLYPPVGNYANYMIVEPPRSPIQMQGVSINPYTYQQHRHQDEAARSLMRGGDSYARPAAWSQANQKERERDRQLLQQALSVYLASAPSSYRHRGPSSLASAGLPYYDDFQMELPVDYAEDYTLEERLGSTNRQPPLQNKMMLYALLDGLLQKMSGVLQRYGVDPKELSQEQLYKLALILQLLQAQDKTQDTMPRKTDKLVSVPIAPDAPEAPQPVSAVTTPRTKSTGAPPSASQALSVAPEEGASLEKEGIPQIEATGNKEEYGYIVTNQSPLSWYDAVKLLELLAEKIHLTIRSFINISVVGPAVTFRIRQNEHNMTAGEVAAKAVSEKNFLESETSLKIIQTGVGERTNAQGLPQVTRVSQGSSGTVITLVSMAVVGGVLMLAVAIACLRHYAHQVANGKLGLGPEGGAETHFDYQDCSATSAGGRRGTDTSRVSSVSSQFSDGPQHSPSSTHSSTPSWSEEPAQSNMDISTGHMILSYMEDHLRNKDRLQKEWEALCSYQADPSSVAAAQTPSNMAKNRQAESLPCQSFDDHSRVKLKRELNPRKQDYINASFIFDHDPRQPAYIATQGPLPHTVADFWQMVWENGCTVIVMMSALAEDGQKQSERYWPDEGSSLYHIYEVNLVSEHIWCKDFLVRSFYLKNVQTQETRTLTQFHLLSWPVDGIPTSTRPLLDFRRKVNKCYRGRSCPIIVHCSDGTGRTGTYILIDMVLNRMAKGVKEIDIAATLEHVRDQRPGLVSTKDQFEFALTAVAEEVNAILKALPQ</sequence>
<dbReference type="GO" id="GO:0004725">
    <property type="term" value="F:protein tyrosine phosphatase activity"/>
    <property type="evidence" value="ECO:0007669"/>
    <property type="project" value="InterPro"/>
</dbReference>
<keyword evidence="8" id="KW-0675">Receptor</keyword>
<keyword evidence="5" id="KW-1133">Transmembrane helix</keyword>
<keyword evidence="7" id="KW-0472">Membrane</keyword>
<keyword evidence="10" id="KW-0968">Cytoplasmic vesicle</keyword>
<evidence type="ECO:0000256" key="5">
    <source>
        <dbReference type="ARBA" id="ARBA00022989"/>
    </source>
</evidence>
<keyword evidence="2" id="KW-0597">Phosphoprotein</keyword>
<dbReference type="PROSITE" id="PS50056">
    <property type="entry name" value="TYR_PHOSPHATASE_2"/>
    <property type="match status" value="1"/>
</dbReference>
<proteinExistence type="inferred from homology"/>
<evidence type="ECO:0000256" key="1">
    <source>
        <dbReference type="ARBA" id="ARBA00004212"/>
    </source>
</evidence>
<dbReference type="GO" id="GO:0035773">
    <property type="term" value="P:insulin secretion involved in cellular response to glucose stimulus"/>
    <property type="evidence" value="ECO:0007669"/>
    <property type="project" value="TreeGrafter"/>
</dbReference>
<name>A0A3Q2ZAF4_HIPCM</name>
<dbReference type="PRINTS" id="PR00700">
    <property type="entry name" value="PRTYPHPHTASE"/>
</dbReference>
<dbReference type="SMART" id="SM00194">
    <property type="entry name" value="PTPc"/>
    <property type="match status" value="1"/>
</dbReference>
<dbReference type="InterPro" id="IPR021613">
    <property type="entry name" value="Receptor_IA-2_dom"/>
</dbReference>
<protein>
    <submittedName>
        <fullName evidence="17">Protein tyrosine phosphatase receptor type Na</fullName>
    </submittedName>
</protein>
<dbReference type="GO" id="GO:0045202">
    <property type="term" value="C:synapse"/>
    <property type="evidence" value="ECO:0007669"/>
    <property type="project" value="UniProtKB-SubCell"/>
</dbReference>